<accession>A0A673I5W6</accession>
<reference evidence="2" key="2">
    <citation type="submission" date="2025-09" db="UniProtKB">
        <authorList>
            <consortium name="Ensembl"/>
        </authorList>
    </citation>
    <scope>IDENTIFICATION</scope>
</reference>
<protein>
    <submittedName>
        <fullName evidence="2">Uncharacterized protein</fullName>
    </submittedName>
</protein>
<reference evidence="2" key="1">
    <citation type="submission" date="2025-08" db="UniProtKB">
        <authorList>
            <consortium name="Ensembl"/>
        </authorList>
    </citation>
    <scope>IDENTIFICATION</scope>
</reference>
<dbReference type="Ensembl" id="ENSSRHT00000033997.1">
    <property type="protein sequence ID" value="ENSSRHP00000033039.1"/>
    <property type="gene ID" value="ENSSRHG00000016992.1"/>
</dbReference>
<dbReference type="Proteomes" id="UP000472270">
    <property type="component" value="Unassembled WGS sequence"/>
</dbReference>
<keyword evidence="1" id="KW-0175">Coiled coil</keyword>
<dbReference type="AlphaFoldDB" id="A0A673I5W6"/>
<evidence type="ECO:0000313" key="2">
    <source>
        <dbReference type="Ensembl" id="ENSSRHP00000033039.1"/>
    </source>
</evidence>
<sequence length="235" mass="26241">KKKNKKIKNSIRTTALKYTISVECVSISTSGQFIKQHVCMFSIFHRKEATDMKDTAEMVKQALQQAEHAQSSVTEALKQATADIKGTQDLLVSVESETSDSELKLSNATRKLLKLESDVALLKEKALNTSTSANSTEKEADSINALADQLKKDLDSELKDKYSSVEELITQKAEGVAEAKKRAEKLQQEAKNLLYDENQKLLEDKANELVDLEKAVKELLQEISHKVTVYSTCLF</sequence>
<name>A0A673I5W6_9TELE</name>
<organism evidence="2 3">
    <name type="scientific">Sinocyclocheilus rhinocerous</name>
    <dbReference type="NCBI Taxonomy" id="307959"/>
    <lineage>
        <taxon>Eukaryota</taxon>
        <taxon>Metazoa</taxon>
        <taxon>Chordata</taxon>
        <taxon>Craniata</taxon>
        <taxon>Vertebrata</taxon>
        <taxon>Euteleostomi</taxon>
        <taxon>Actinopterygii</taxon>
        <taxon>Neopterygii</taxon>
        <taxon>Teleostei</taxon>
        <taxon>Ostariophysi</taxon>
        <taxon>Cypriniformes</taxon>
        <taxon>Cyprinidae</taxon>
        <taxon>Cyprininae</taxon>
        <taxon>Sinocyclocheilus</taxon>
    </lineage>
</organism>
<feature type="coiled-coil region" evidence="1">
    <location>
        <begin position="49"/>
        <end position="222"/>
    </location>
</feature>
<keyword evidence="3" id="KW-1185">Reference proteome</keyword>
<evidence type="ECO:0000256" key="1">
    <source>
        <dbReference type="SAM" id="Coils"/>
    </source>
</evidence>
<evidence type="ECO:0000313" key="3">
    <source>
        <dbReference type="Proteomes" id="UP000472270"/>
    </source>
</evidence>
<proteinExistence type="predicted"/>